<dbReference type="EMBL" id="BRXY01000508">
    <property type="protein sequence ID" value="GMH98068.1"/>
    <property type="molecule type" value="Genomic_DNA"/>
</dbReference>
<dbReference type="Proteomes" id="UP001165085">
    <property type="component" value="Unassembled WGS sequence"/>
</dbReference>
<sequence>MRFHYHPILLYLAILVATHAFTPSQRAYKSQYFPSRRKSPINGLLRESDFNLPSSSLRSTPESMGFHRRSTSRQGTQVEADTEIVQEAEKKESLMDKFDKWGLALKPMALKAKSDALESTQKWMSYLFTVKFCGILCLFIAYRAYRGFFIILPQVFREVERKLSQTMNYAPFIDDDISTVTNKIDARIRGEPSSSDLAEDIDPKTGLIRPRTTITVTLLAGMVTACYMVRGALGVIVSLLKTGFMKKDIRKGFEAAADEVIANEGRIMRVVEQNADSN</sequence>
<keyword evidence="2" id="KW-0812">Transmembrane</keyword>
<keyword evidence="5" id="KW-1185">Reference proteome</keyword>
<gene>
    <name evidence="4" type="ORF">TrST_g10765</name>
</gene>
<evidence type="ECO:0000256" key="1">
    <source>
        <dbReference type="SAM" id="MobiDB-lite"/>
    </source>
</evidence>
<feature type="chain" id="PRO_5040973440" evidence="3">
    <location>
        <begin position="21"/>
        <end position="278"/>
    </location>
</feature>
<evidence type="ECO:0000256" key="3">
    <source>
        <dbReference type="SAM" id="SignalP"/>
    </source>
</evidence>
<keyword evidence="2" id="KW-1133">Transmembrane helix</keyword>
<keyword evidence="3" id="KW-0732">Signal</keyword>
<reference evidence="5" key="1">
    <citation type="journal article" date="2023" name="Commun. Biol.">
        <title>Genome analysis of Parmales, the sister group of diatoms, reveals the evolutionary specialization of diatoms from phago-mixotrophs to photoautotrophs.</title>
        <authorList>
            <person name="Ban H."/>
            <person name="Sato S."/>
            <person name="Yoshikawa S."/>
            <person name="Yamada K."/>
            <person name="Nakamura Y."/>
            <person name="Ichinomiya M."/>
            <person name="Sato N."/>
            <person name="Blanc-Mathieu R."/>
            <person name="Endo H."/>
            <person name="Kuwata A."/>
            <person name="Ogata H."/>
        </authorList>
    </citation>
    <scope>NUCLEOTIDE SEQUENCE [LARGE SCALE GENOMIC DNA]</scope>
    <source>
        <strain evidence="5">NIES 3701</strain>
    </source>
</reference>
<evidence type="ECO:0000313" key="4">
    <source>
        <dbReference type="EMBL" id="GMH98068.1"/>
    </source>
</evidence>
<accession>A0A9W7F210</accession>
<dbReference type="OrthoDB" id="195218at2759"/>
<evidence type="ECO:0000256" key="2">
    <source>
        <dbReference type="SAM" id="Phobius"/>
    </source>
</evidence>
<feature type="signal peptide" evidence="3">
    <location>
        <begin position="1"/>
        <end position="20"/>
    </location>
</feature>
<keyword evidence="2" id="KW-0472">Membrane</keyword>
<name>A0A9W7F210_9STRA</name>
<evidence type="ECO:0000313" key="5">
    <source>
        <dbReference type="Proteomes" id="UP001165085"/>
    </source>
</evidence>
<feature type="region of interest" description="Disordered" evidence="1">
    <location>
        <begin position="56"/>
        <end position="78"/>
    </location>
</feature>
<proteinExistence type="predicted"/>
<organism evidence="4 5">
    <name type="scientific">Triparma strigata</name>
    <dbReference type="NCBI Taxonomy" id="1606541"/>
    <lineage>
        <taxon>Eukaryota</taxon>
        <taxon>Sar</taxon>
        <taxon>Stramenopiles</taxon>
        <taxon>Ochrophyta</taxon>
        <taxon>Bolidophyceae</taxon>
        <taxon>Parmales</taxon>
        <taxon>Triparmaceae</taxon>
        <taxon>Triparma</taxon>
    </lineage>
</organism>
<feature type="transmembrane region" description="Helical" evidence="2">
    <location>
        <begin position="214"/>
        <end position="240"/>
    </location>
</feature>
<protein>
    <submittedName>
        <fullName evidence="4">Uncharacterized protein</fullName>
    </submittedName>
</protein>
<comment type="caution">
    <text evidence="4">The sequence shown here is derived from an EMBL/GenBank/DDBJ whole genome shotgun (WGS) entry which is preliminary data.</text>
</comment>
<feature type="transmembrane region" description="Helical" evidence="2">
    <location>
        <begin position="123"/>
        <end position="142"/>
    </location>
</feature>
<dbReference type="AlphaFoldDB" id="A0A9W7F210"/>